<evidence type="ECO:0000256" key="3">
    <source>
        <dbReference type="ARBA" id="ARBA00023242"/>
    </source>
</evidence>
<dbReference type="Proteomes" id="UP001346149">
    <property type="component" value="Unassembled WGS sequence"/>
</dbReference>
<gene>
    <name evidence="6" type="ORF">SAY86_010949</name>
</gene>
<dbReference type="CDD" id="cd01925">
    <property type="entry name" value="cyclophilin_CeCYP16-like"/>
    <property type="match status" value="1"/>
</dbReference>
<protein>
    <recommendedName>
        <fullName evidence="5">PPIase cyclophilin-type domain-containing protein</fullName>
    </recommendedName>
</protein>
<dbReference type="FunFam" id="2.40.100.10:FF:000007">
    <property type="entry name" value="Peptidyl-prolyl cis-trans isomerase CWC27 homolog"/>
    <property type="match status" value="1"/>
</dbReference>
<dbReference type="Gene3D" id="2.40.100.10">
    <property type="entry name" value="Cyclophilin-like"/>
    <property type="match status" value="1"/>
</dbReference>
<dbReference type="GO" id="GO:0003755">
    <property type="term" value="F:peptidyl-prolyl cis-trans isomerase activity"/>
    <property type="evidence" value="ECO:0007669"/>
    <property type="project" value="InterPro"/>
</dbReference>
<sequence>MSTVYVLEPPTKGKVVLKTTHGPLDIELWPKEAPKAVRNFVQLCLEGYYDNTIFHRIIKEFLIQGGDPTGSGTGGESIYGHPFGDEYHSRLRFKHWGLVACANAGKPNSNGSQFFITLDRCDWLDRKNTIFGKVTGDSIFNLSRLVELETDSNDRPLDPPPKIISVEVLYNPFEDIVPRVPARPIAQSTEEDENKAPKKRGVKKLNVLSFGEEAEEDEKELATQKIKIKSSHDVLDDPRLLKDEISIKESESVEGKTRRDVQLSIREALGSKKEAMQKESECVFPFSSAKREADDDEDEASFDARMRRQILDKRKELGNVPPKPKSKPTRKRPDGNSSKEEQDISAPRNHDDSDDDNKTKVERLSLNKKGIGSEARAELLANADADLQLLNEVERGRQLNKQKKRRLRGREDEVLAKLERFKASTFGKPAALGGESGVDNEDLSDWRDVRLKFAPETGKDRMSRREDPNDYVVVDPLLEKGKEKFNRLQAKEKRRNREWAGKSLT</sequence>
<evidence type="ECO:0000313" key="7">
    <source>
        <dbReference type="Proteomes" id="UP001346149"/>
    </source>
</evidence>
<comment type="caution">
    <text evidence="6">The sequence shown here is derived from an EMBL/GenBank/DDBJ whole genome shotgun (WGS) entry which is preliminary data.</text>
</comment>
<dbReference type="PANTHER" id="PTHR45625:SF6">
    <property type="entry name" value="SPLICEOSOME-ASSOCIATED PROTEIN CWC27 HOMOLOG"/>
    <property type="match status" value="1"/>
</dbReference>
<feature type="compositionally biased region" description="Basic and acidic residues" evidence="4">
    <location>
        <begin position="331"/>
        <end position="365"/>
    </location>
</feature>
<evidence type="ECO:0000256" key="2">
    <source>
        <dbReference type="ARBA" id="ARBA00023186"/>
    </source>
</evidence>
<keyword evidence="2" id="KW-0143">Chaperone</keyword>
<dbReference type="PROSITE" id="PS50072">
    <property type="entry name" value="CSA_PPIASE_2"/>
    <property type="match status" value="1"/>
</dbReference>
<evidence type="ECO:0000313" key="6">
    <source>
        <dbReference type="EMBL" id="KAK4787116.1"/>
    </source>
</evidence>
<keyword evidence="3" id="KW-0539">Nucleus</keyword>
<evidence type="ECO:0000259" key="5">
    <source>
        <dbReference type="PROSITE" id="PS50072"/>
    </source>
</evidence>
<comment type="subcellular location">
    <subcellularLocation>
        <location evidence="1">Nucleus</location>
    </subcellularLocation>
</comment>
<reference evidence="6 7" key="1">
    <citation type="journal article" date="2023" name="Hortic Res">
        <title>Pangenome of water caltrop reveals structural variations and asymmetric subgenome divergence after allopolyploidization.</title>
        <authorList>
            <person name="Zhang X."/>
            <person name="Chen Y."/>
            <person name="Wang L."/>
            <person name="Yuan Y."/>
            <person name="Fang M."/>
            <person name="Shi L."/>
            <person name="Lu R."/>
            <person name="Comes H.P."/>
            <person name="Ma Y."/>
            <person name="Chen Y."/>
            <person name="Huang G."/>
            <person name="Zhou Y."/>
            <person name="Zheng Z."/>
            <person name="Qiu Y."/>
        </authorList>
    </citation>
    <scope>NUCLEOTIDE SEQUENCE [LARGE SCALE GENOMIC DNA]</scope>
    <source>
        <strain evidence="6">F231</strain>
    </source>
</reference>
<dbReference type="InterPro" id="IPR020892">
    <property type="entry name" value="Cyclophilin-type_PPIase_CS"/>
</dbReference>
<evidence type="ECO:0000256" key="4">
    <source>
        <dbReference type="SAM" id="MobiDB-lite"/>
    </source>
</evidence>
<dbReference type="GO" id="GO:0071013">
    <property type="term" value="C:catalytic step 2 spliceosome"/>
    <property type="evidence" value="ECO:0007669"/>
    <property type="project" value="TreeGrafter"/>
</dbReference>
<feature type="region of interest" description="Disordered" evidence="4">
    <location>
        <begin position="485"/>
        <end position="505"/>
    </location>
</feature>
<evidence type="ECO:0000256" key="1">
    <source>
        <dbReference type="ARBA" id="ARBA00004123"/>
    </source>
</evidence>
<keyword evidence="7" id="KW-1185">Reference proteome</keyword>
<dbReference type="SUPFAM" id="SSF50891">
    <property type="entry name" value="Cyclophilin-like"/>
    <property type="match status" value="1"/>
</dbReference>
<feature type="domain" description="PPIase cyclophilin-type" evidence="5">
    <location>
        <begin position="22"/>
        <end position="159"/>
    </location>
</feature>
<dbReference type="EMBL" id="JAXQNO010000012">
    <property type="protein sequence ID" value="KAK4787116.1"/>
    <property type="molecule type" value="Genomic_DNA"/>
</dbReference>
<dbReference type="InterPro" id="IPR044666">
    <property type="entry name" value="Cyclophilin_A-like"/>
</dbReference>
<dbReference type="PROSITE" id="PS00170">
    <property type="entry name" value="CSA_PPIASE_1"/>
    <property type="match status" value="1"/>
</dbReference>
<dbReference type="InterPro" id="IPR002130">
    <property type="entry name" value="Cyclophilin-type_PPIase_dom"/>
</dbReference>
<dbReference type="PRINTS" id="PR00153">
    <property type="entry name" value="CSAPPISMRASE"/>
</dbReference>
<organism evidence="6 7">
    <name type="scientific">Trapa natans</name>
    <name type="common">Water chestnut</name>
    <dbReference type="NCBI Taxonomy" id="22666"/>
    <lineage>
        <taxon>Eukaryota</taxon>
        <taxon>Viridiplantae</taxon>
        <taxon>Streptophyta</taxon>
        <taxon>Embryophyta</taxon>
        <taxon>Tracheophyta</taxon>
        <taxon>Spermatophyta</taxon>
        <taxon>Magnoliopsida</taxon>
        <taxon>eudicotyledons</taxon>
        <taxon>Gunneridae</taxon>
        <taxon>Pentapetalae</taxon>
        <taxon>rosids</taxon>
        <taxon>malvids</taxon>
        <taxon>Myrtales</taxon>
        <taxon>Lythraceae</taxon>
        <taxon>Trapa</taxon>
    </lineage>
</organism>
<proteinExistence type="predicted"/>
<dbReference type="InterPro" id="IPR029000">
    <property type="entry name" value="Cyclophilin-like_dom_sf"/>
</dbReference>
<feature type="compositionally biased region" description="Basic and acidic residues" evidence="4">
    <location>
        <begin position="272"/>
        <end position="281"/>
    </location>
</feature>
<name>A0AAN7LXG6_TRANT</name>
<feature type="region of interest" description="Disordered" evidence="4">
    <location>
        <begin position="272"/>
        <end position="373"/>
    </location>
</feature>
<dbReference type="PANTHER" id="PTHR45625">
    <property type="entry name" value="PEPTIDYL-PROLYL CIS-TRANS ISOMERASE-RELATED"/>
    <property type="match status" value="1"/>
</dbReference>
<dbReference type="Pfam" id="PF00160">
    <property type="entry name" value="Pro_isomerase"/>
    <property type="match status" value="1"/>
</dbReference>
<dbReference type="AlphaFoldDB" id="A0AAN7LXG6"/>
<accession>A0AAN7LXG6</accession>
<dbReference type="GO" id="GO:0006457">
    <property type="term" value="P:protein folding"/>
    <property type="evidence" value="ECO:0007669"/>
    <property type="project" value="InterPro"/>
</dbReference>
<feature type="compositionally biased region" description="Basic and acidic residues" evidence="4">
    <location>
        <begin position="302"/>
        <end position="317"/>
    </location>
</feature>